<feature type="domain" description="RmlD-like substrate binding" evidence="5">
    <location>
        <begin position="192"/>
        <end position="468"/>
    </location>
</feature>
<organism evidence="6 7">
    <name type="scientific">Fusobacterium hominis</name>
    <dbReference type="NCBI Taxonomy" id="2764326"/>
    <lineage>
        <taxon>Bacteria</taxon>
        <taxon>Fusobacteriati</taxon>
        <taxon>Fusobacteriota</taxon>
        <taxon>Fusobacteriia</taxon>
        <taxon>Fusobacteriales</taxon>
        <taxon>Fusobacteriaceae</taxon>
        <taxon>Fusobacterium</taxon>
    </lineage>
</organism>
<dbReference type="InterPro" id="IPR036291">
    <property type="entry name" value="NAD(P)-bd_dom_sf"/>
</dbReference>
<dbReference type="EC" id="1.1.1.133" evidence="4"/>
<dbReference type="UniPathway" id="UPA00124"/>
<comment type="similarity">
    <text evidence="1 4">Belongs to the dTDP-4-dehydrorhamnose reductase family.</text>
</comment>
<sequence>MKLKKIETGIDGLYILEPKIFGDNRGFFMEVYNKEEFKSIGLDVEFVQDNHSKSKKGVLRGMHLQTKHSQGKLIRVVKGAIYDVVIDLRLGSSTYGKWFGVELSEKNRKMCFVPAGFAHGFLTLEEDTEIIYKCTDIYAPKYEVGIKWNDVDLAIDWNFTKYGFDETDIILSDKDSKNISFKEYQNTYYGENVLVLGAAGQLGREFQRFFEKKKIRYVACSHSDVDVTDILKIEEIIREENITLVINCAGYNNVDRAEVDSKKCYEVNGYAPTNIANLCRSFGIPFVTYSTDYVFDGEKETPYTEEDVPNPLSVYGKSKLMGEKGALDYEKSLVIRPSWIFGSLNDNFVKKVINWAREKEEIRIVDDQISAPTYTYDLVYATWNLLEKDIYGLYHFSNHGECSKYDEIYYVFKKIENTIKLSSAKSCEFNSLAKRPCYSKLDSRKIEKVLGSNIASWKDAIDRFLDEIKKI</sequence>
<dbReference type="PANTHER" id="PTHR10491:SF4">
    <property type="entry name" value="METHIONINE ADENOSYLTRANSFERASE 2 SUBUNIT BETA"/>
    <property type="match status" value="1"/>
</dbReference>
<feature type="site" description="Participates in a stacking interaction with the thymidine ring of dTDP-4-oxo-6-deoxyglucose" evidence="3">
    <location>
        <position position="138"/>
    </location>
</feature>
<dbReference type="AlphaFoldDB" id="A0A7G9GZL1"/>
<dbReference type="Pfam" id="PF00908">
    <property type="entry name" value="dTDP_sugar_isom"/>
    <property type="match status" value="1"/>
</dbReference>
<gene>
    <name evidence="6" type="primary">rfbD</name>
    <name evidence="6" type="ORF">H9Q81_07440</name>
</gene>
<feature type="active site" description="Proton acceptor" evidence="2">
    <location>
        <position position="63"/>
    </location>
</feature>
<dbReference type="SUPFAM" id="SSF51182">
    <property type="entry name" value="RmlC-like cupins"/>
    <property type="match status" value="1"/>
</dbReference>
<dbReference type="Gene3D" id="3.40.50.720">
    <property type="entry name" value="NAD(P)-binding Rossmann-like Domain"/>
    <property type="match status" value="1"/>
</dbReference>
<dbReference type="InterPro" id="IPR005913">
    <property type="entry name" value="dTDP_dehydrorham_reduct"/>
</dbReference>
<comment type="function">
    <text evidence="4">Catalyzes the reduction of dTDP-6-deoxy-L-lyxo-4-hexulose to yield dTDP-L-rhamnose.</text>
</comment>
<evidence type="ECO:0000259" key="5">
    <source>
        <dbReference type="Pfam" id="PF04321"/>
    </source>
</evidence>
<evidence type="ECO:0000256" key="3">
    <source>
        <dbReference type="PIRSR" id="PIRSR600888-3"/>
    </source>
</evidence>
<keyword evidence="7" id="KW-1185">Reference proteome</keyword>
<evidence type="ECO:0000256" key="2">
    <source>
        <dbReference type="PIRSR" id="PIRSR600888-1"/>
    </source>
</evidence>
<keyword evidence="4 6" id="KW-0560">Oxidoreductase</keyword>
<reference evidence="6 7" key="1">
    <citation type="submission" date="2020-08" db="EMBL/GenBank/DDBJ databases">
        <authorList>
            <person name="Liu C."/>
            <person name="Sun Q."/>
        </authorList>
    </citation>
    <scope>NUCLEOTIDE SEQUENCE [LARGE SCALE GENOMIC DNA]</scope>
    <source>
        <strain evidence="6 7">NSJ-57</strain>
    </source>
</reference>
<dbReference type="Pfam" id="PF04321">
    <property type="entry name" value="RmlD_sub_bind"/>
    <property type="match status" value="1"/>
</dbReference>
<evidence type="ECO:0000313" key="6">
    <source>
        <dbReference type="EMBL" id="QNM16243.1"/>
    </source>
</evidence>
<dbReference type="GO" id="GO:0008830">
    <property type="term" value="F:dTDP-4-dehydrorhamnose 3,5-epimerase activity"/>
    <property type="evidence" value="ECO:0007669"/>
    <property type="project" value="InterPro"/>
</dbReference>
<proteinExistence type="inferred from homology"/>
<dbReference type="InterPro" id="IPR000888">
    <property type="entry name" value="RmlC-like"/>
</dbReference>
<evidence type="ECO:0000256" key="1">
    <source>
        <dbReference type="ARBA" id="ARBA00010944"/>
    </source>
</evidence>
<dbReference type="SUPFAM" id="SSF51735">
    <property type="entry name" value="NAD(P)-binding Rossmann-fold domains"/>
    <property type="match status" value="1"/>
</dbReference>
<dbReference type="KEGG" id="fho:H9Q81_07440"/>
<dbReference type="InterPro" id="IPR029903">
    <property type="entry name" value="RmlD-like-bd"/>
</dbReference>
<dbReference type="GO" id="GO:0005829">
    <property type="term" value="C:cytosol"/>
    <property type="evidence" value="ECO:0007669"/>
    <property type="project" value="TreeGrafter"/>
</dbReference>
<dbReference type="Gene3D" id="3.90.25.10">
    <property type="entry name" value="UDP-galactose 4-epimerase, domain 1"/>
    <property type="match status" value="1"/>
</dbReference>
<evidence type="ECO:0000256" key="4">
    <source>
        <dbReference type="RuleBase" id="RU364082"/>
    </source>
</evidence>
<dbReference type="NCBIfam" id="TIGR01214">
    <property type="entry name" value="rmlD"/>
    <property type="match status" value="1"/>
</dbReference>
<dbReference type="GO" id="GO:0019305">
    <property type="term" value="P:dTDP-rhamnose biosynthetic process"/>
    <property type="evidence" value="ECO:0007669"/>
    <property type="project" value="UniProtKB-UniPathway"/>
</dbReference>
<dbReference type="NCBIfam" id="TIGR01221">
    <property type="entry name" value="rmlC"/>
    <property type="match status" value="1"/>
</dbReference>
<protein>
    <recommendedName>
        <fullName evidence="4">dTDP-4-dehydrorhamnose reductase</fullName>
        <ecNumber evidence="4">1.1.1.133</ecNumber>
    </recommendedName>
</protein>
<dbReference type="Proteomes" id="UP000515913">
    <property type="component" value="Chromosome"/>
</dbReference>
<dbReference type="EMBL" id="CP060637">
    <property type="protein sequence ID" value="QNM16243.1"/>
    <property type="molecule type" value="Genomic_DNA"/>
</dbReference>
<accession>A0A7G9GZL1</accession>
<dbReference type="PANTHER" id="PTHR10491">
    <property type="entry name" value="DTDP-4-DEHYDRORHAMNOSE REDUCTASE"/>
    <property type="match status" value="1"/>
</dbReference>
<dbReference type="Gene3D" id="2.60.120.10">
    <property type="entry name" value="Jelly Rolls"/>
    <property type="match status" value="1"/>
</dbReference>
<keyword evidence="4" id="KW-0521">NADP</keyword>
<dbReference type="CDD" id="cd00438">
    <property type="entry name" value="cupin_RmlC"/>
    <property type="match status" value="1"/>
</dbReference>
<dbReference type="InterPro" id="IPR011051">
    <property type="entry name" value="RmlC_Cupin_sf"/>
</dbReference>
<dbReference type="CDD" id="cd05254">
    <property type="entry name" value="dTDP_HR_like_SDR_e"/>
    <property type="match status" value="1"/>
</dbReference>
<comment type="pathway">
    <text evidence="4">Carbohydrate biosynthesis; dTDP-L-rhamnose biosynthesis.</text>
</comment>
<name>A0A7G9GZL1_9FUSO</name>
<feature type="active site" description="Proton donor" evidence="2">
    <location>
        <position position="132"/>
    </location>
</feature>
<evidence type="ECO:0000313" key="7">
    <source>
        <dbReference type="Proteomes" id="UP000515913"/>
    </source>
</evidence>
<dbReference type="InterPro" id="IPR014710">
    <property type="entry name" value="RmlC-like_jellyroll"/>
</dbReference>
<dbReference type="GO" id="GO:0008831">
    <property type="term" value="F:dTDP-4-dehydrorhamnose reductase activity"/>
    <property type="evidence" value="ECO:0007669"/>
    <property type="project" value="UniProtKB-EC"/>
</dbReference>